<name>A0A919M7H2_9ACTN</name>
<dbReference type="RefSeq" id="WP_203744910.1">
    <property type="nucleotide sequence ID" value="NZ_BAAAUC010000004.1"/>
</dbReference>
<dbReference type="Pfam" id="PF06897">
    <property type="entry name" value="DUF1269"/>
    <property type="match status" value="1"/>
</dbReference>
<dbReference type="InterPro" id="IPR009200">
    <property type="entry name" value="DUF1269_membrane"/>
</dbReference>
<accession>A0A919M7H2</accession>
<evidence type="ECO:0000256" key="1">
    <source>
        <dbReference type="SAM" id="Phobius"/>
    </source>
</evidence>
<organism evidence="2 3">
    <name type="scientific">Actinoplanes cyaneus</name>
    <dbReference type="NCBI Taxonomy" id="52696"/>
    <lineage>
        <taxon>Bacteria</taxon>
        <taxon>Bacillati</taxon>
        <taxon>Actinomycetota</taxon>
        <taxon>Actinomycetes</taxon>
        <taxon>Micromonosporales</taxon>
        <taxon>Micromonosporaceae</taxon>
        <taxon>Actinoplanes</taxon>
    </lineage>
</organism>
<keyword evidence="1" id="KW-0472">Membrane</keyword>
<proteinExistence type="predicted"/>
<keyword evidence="1" id="KW-1133">Transmembrane helix</keyword>
<evidence type="ECO:0000313" key="2">
    <source>
        <dbReference type="EMBL" id="GID67328.1"/>
    </source>
</evidence>
<dbReference type="AlphaFoldDB" id="A0A919M7H2"/>
<keyword evidence="1" id="KW-0812">Transmembrane</keyword>
<keyword evidence="3" id="KW-1185">Reference proteome</keyword>
<dbReference type="EMBL" id="BOMH01000038">
    <property type="protein sequence ID" value="GID67328.1"/>
    <property type="molecule type" value="Genomic_DNA"/>
</dbReference>
<comment type="caution">
    <text evidence="2">The sequence shown here is derived from an EMBL/GenBank/DDBJ whole genome shotgun (WGS) entry which is preliminary data.</text>
</comment>
<evidence type="ECO:0000313" key="3">
    <source>
        <dbReference type="Proteomes" id="UP000619479"/>
    </source>
</evidence>
<gene>
    <name evidence="2" type="ORF">Acy02nite_52090</name>
</gene>
<reference evidence="2" key="1">
    <citation type="submission" date="2021-01" db="EMBL/GenBank/DDBJ databases">
        <title>Whole genome shotgun sequence of Actinoplanes cyaneus NBRC 14990.</title>
        <authorList>
            <person name="Komaki H."/>
            <person name="Tamura T."/>
        </authorList>
    </citation>
    <scope>NUCLEOTIDE SEQUENCE</scope>
    <source>
        <strain evidence="2">NBRC 14990</strain>
    </source>
</reference>
<dbReference type="Proteomes" id="UP000619479">
    <property type="component" value="Unassembled WGS sequence"/>
</dbReference>
<protein>
    <submittedName>
        <fullName evidence="2">Membrane protein</fullName>
    </submittedName>
</protein>
<feature type="transmembrane region" description="Helical" evidence="1">
    <location>
        <begin position="65"/>
        <end position="92"/>
    </location>
</feature>
<sequence>MTTFTVWKYDDPKGAEQAFGAIKYASADDLVKIVDHAIVTWPLGAAKPESHHGHDTNWRGTGWGAFWGVLLGSLFFAPVIGGVVGAGVGALVRASEGTGITRDQLERIRAEITEGTSALFLVTDEANLDRLGERFHGLGSRLIETNLTETERDTLLETFGDHRP</sequence>